<sequence>MLDPEHSSTSSGQAAAAQPPPSGIRIMRRETPNPNDVSSEASSASGTNDSQAAQDSSTATSVAGGPGSSSSTPSASGSSATTGPGRLATTLEERAAAYEEARRRIFKDFEESEGDNEDGEINKSKLSETDSGNLSVGSGPEPGRRANEEKDDDDDPDFYRRSMFVPVGTTNYYQYYDKNGPYSAPPHQPGPHPGYNTLPTGYMPYQQRGFTPDHQAMHGPEHYMRNDQSRAGMNEYGMPLQPNRPQPQMPPPQFANYKQPPQMQMPYPQYPMGTGYGDEYSRRNYAHQHYAKTPAVMPTPMPQGQSYQRGMYSSLPVSPTTMGAPYMAPMPQYPPGYYMSPASRMPVQQPMSPEMQMQMQMQMQTQMQMQQVQQMKAAQMQRPGAHFQQHQMMNADYNNGARYGVGMPQQPMPRPMPLGKQQPAVYQQHKQHPQHQQQHQHQQQQQQQMLQQMQQLNLRPGPMPQHNLRPQFPAYNKQAPSRSPSQQSSPVSTEMRKAPEPKQEEPAAPESRTSETAAEQRLQED</sequence>
<dbReference type="Proteomes" id="UP001498771">
    <property type="component" value="Unassembled WGS sequence"/>
</dbReference>
<feature type="compositionally biased region" description="Acidic residues" evidence="1">
    <location>
        <begin position="110"/>
        <end position="119"/>
    </location>
</feature>
<evidence type="ECO:0000259" key="2">
    <source>
        <dbReference type="PROSITE" id="PS51673"/>
    </source>
</evidence>
<organism evidence="3 4">
    <name type="scientific">Myxozyma melibiosi</name>
    <dbReference type="NCBI Taxonomy" id="54550"/>
    <lineage>
        <taxon>Eukaryota</taxon>
        <taxon>Fungi</taxon>
        <taxon>Dikarya</taxon>
        <taxon>Ascomycota</taxon>
        <taxon>Saccharomycotina</taxon>
        <taxon>Lipomycetes</taxon>
        <taxon>Lipomycetales</taxon>
        <taxon>Lipomycetaceae</taxon>
        <taxon>Myxozyma</taxon>
    </lineage>
</organism>
<name>A0ABR1F0J5_9ASCO</name>
<evidence type="ECO:0000313" key="4">
    <source>
        <dbReference type="Proteomes" id="UP001498771"/>
    </source>
</evidence>
<feature type="compositionally biased region" description="Polar residues" evidence="1">
    <location>
        <begin position="32"/>
        <end position="48"/>
    </location>
</feature>
<dbReference type="PROSITE" id="PS51673">
    <property type="entry name" value="SUZ"/>
    <property type="match status" value="1"/>
</dbReference>
<feature type="region of interest" description="Disordered" evidence="1">
    <location>
        <begin position="107"/>
        <end position="161"/>
    </location>
</feature>
<feature type="compositionally biased region" description="Low complexity" evidence="1">
    <location>
        <begin position="478"/>
        <end position="492"/>
    </location>
</feature>
<proteinExistence type="predicted"/>
<dbReference type="GeneID" id="90040902"/>
<feature type="region of interest" description="Disordered" evidence="1">
    <location>
        <begin position="1"/>
        <end position="95"/>
    </location>
</feature>
<protein>
    <recommendedName>
        <fullName evidence="2">SUZ domain-containing protein</fullName>
    </recommendedName>
</protein>
<feature type="compositionally biased region" description="Low complexity" evidence="1">
    <location>
        <begin position="49"/>
        <end position="85"/>
    </location>
</feature>
<feature type="region of interest" description="Disordered" evidence="1">
    <location>
        <begin position="399"/>
        <end position="525"/>
    </location>
</feature>
<dbReference type="RefSeq" id="XP_064766363.1">
    <property type="nucleotide sequence ID" value="XM_064915390.1"/>
</dbReference>
<reference evidence="3 4" key="1">
    <citation type="submission" date="2024-03" db="EMBL/GenBank/DDBJ databases">
        <title>Genome-scale model development and genomic sequencing of the oleaginous clade Lipomyces.</title>
        <authorList>
            <consortium name="Lawrence Berkeley National Laboratory"/>
            <person name="Czajka J.J."/>
            <person name="Han Y."/>
            <person name="Kim J."/>
            <person name="Mondo S.J."/>
            <person name="Hofstad B.A."/>
            <person name="Robles A."/>
            <person name="Haridas S."/>
            <person name="Riley R."/>
            <person name="LaButti K."/>
            <person name="Pangilinan J."/>
            <person name="Andreopoulos W."/>
            <person name="Lipzen A."/>
            <person name="Yan J."/>
            <person name="Wang M."/>
            <person name="Ng V."/>
            <person name="Grigoriev I.V."/>
            <person name="Spatafora J.W."/>
            <person name="Magnuson J.K."/>
            <person name="Baker S.E."/>
            <person name="Pomraning K.R."/>
        </authorList>
    </citation>
    <scope>NUCLEOTIDE SEQUENCE [LARGE SCALE GENOMIC DNA]</scope>
    <source>
        <strain evidence="3 4">Phaff 52-87</strain>
    </source>
</reference>
<keyword evidence="4" id="KW-1185">Reference proteome</keyword>
<dbReference type="Pfam" id="PF12752">
    <property type="entry name" value="SUZ"/>
    <property type="match status" value="1"/>
</dbReference>
<accession>A0ABR1F0J5</accession>
<dbReference type="InterPro" id="IPR024771">
    <property type="entry name" value="SUZ"/>
</dbReference>
<feature type="compositionally biased region" description="Basic and acidic residues" evidence="1">
    <location>
        <begin position="494"/>
        <end position="505"/>
    </location>
</feature>
<feature type="compositionally biased region" description="Low complexity" evidence="1">
    <location>
        <begin position="7"/>
        <end position="17"/>
    </location>
</feature>
<feature type="compositionally biased region" description="Low complexity" evidence="1">
    <location>
        <begin position="434"/>
        <end position="455"/>
    </location>
</feature>
<evidence type="ECO:0000256" key="1">
    <source>
        <dbReference type="SAM" id="MobiDB-lite"/>
    </source>
</evidence>
<evidence type="ECO:0000313" key="3">
    <source>
        <dbReference type="EMBL" id="KAK7203330.1"/>
    </source>
</evidence>
<dbReference type="EMBL" id="JBBJBU010000012">
    <property type="protein sequence ID" value="KAK7203330.1"/>
    <property type="molecule type" value="Genomic_DNA"/>
</dbReference>
<comment type="caution">
    <text evidence="3">The sequence shown here is derived from an EMBL/GenBank/DDBJ whole genome shotgun (WGS) entry which is preliminary data.</text>
</comment>
<feature type="domain" description="SUZ" evidence="2">
    <location>
        <begin position="1"/>
        <end position="110"/>
    </location>
</feature>
<gene>
    <name evidence="3" type="ORF">BZA70DRAFT_77207</name>
</gene>